<dbReference type="GO" id="GO:0004519">
    <property type="term" value="F:endonuclease activity"/>
    <property type="evidence" value="ECO:0007669"/>
    <property type="project" value="UniProtKB-KW"/>
</dbReference>
<dbReference type="InterPro" id="IPR005135">
    <property type="entry name" value="Endo/exonuclease/phosphatase"/>
</dbReference>
<keyword evidence="5" id="KW-0540">Nuclease</keyword>
<dbReference type="OrthoDB" id="338539at2"/>
<proteinExistence type="predicted"/>
<dbReference type="GO" id="GO:0004767">
    <property type="term" value="F:sphingomyelin phosphodiesterase activity"/>
    <property type="evidence" value="ECO:0007669"/>
    <property type="project" value="InterPro"/>
</dbReference>
<reference evidence="5 6" key="1">
    <citation type="submission" date="2017-11" db="EMBL/GenBank/DDBJ databases">
        <title>Draft genome sequence of environmental isolate Aeromonas lusitania sp. nov. MDC 2473.</title>
        <authorList>
            <person name="Colston S.M."/>
            <person name="Navarro A."/>
            <person name="Martinez-Murcia A.J."/>
            <person name="Graf J."/>
        </authorList>
    </citation>
    <scope>NUCLEOTIDE SEQUENCE [LARGE SCALE GENOMIC DNA]</scope>
    <source>
        <strain evidence="5 6">MDC 2473</strain>
    </source>
</reference>
<accession>A0A2M8HB74</accession>
<evidence type="ECO:0000256" key="1">
    <source>
        <dbReference type="ARBA" id="ARBA00022729"/>
    </source>
</evidence>
<keyword evidence="2" id="KW-0378">Hydrolase</keyword>
<dbReference type="InterPro" id="IPR017766">
    <property type="entry name" value="Sphingomyelinase/PLipase_C"/>
</dbReference>
<keyword evidence="6" id="KW-1185">Reference proteome</keyword>
<name>A0A2M8HB74_9GAMM</name>
<dbReference type="EMBL" id="PGCP01000010">
    <property type="protein sequence ID" value="PJC93826.1"/>
    <property type="molecule type" value="Genomic_DNA"/>
</dbReference>
<sequence>MHLPPRYTALIFAASLPLQALADTDVYLTNNGPEPLQLEIRQGGSGQLQQGSQWTQHRTELGPWESAMVLSFNRYEGVKAGKNYLFETRITTPSGDTYRLNQLMEGTWWNTTLQHGGETPTGASGWQSDRAIHRLAGPQELAFAAKFTGRYDDLHYMLTPPKRVEQPEPAENRLKIASYNVWALPVIASSIGERLTLLPDYLKGYDALLLQEVFDGRREGFLQALAKEYPYQTKVLDKPGVNIHDGGVVIVSRYPIVREAQLVYPQCTGTDCFADKGVMYAEVIKGGKAWHLFATHTASFDTDEARRLRQIQFGQIRALAASLKIPATDTVIYGGDFNVNKRKFADDYANMLANLNAHEPAYGGYTEATFDPRLNPYAGGPLSGGANVEYLDYLVVSREYGAASHNLNSVWIPRSSDASLWPASNLSDHFPVKGEIAR</sequence>
<gene>
    <name evidence="5" type="ORF">CUC44_07685</name>
</gene>
<dbReference type="InterPro" id="IPR038772">
    <property type="entry name" value="Sph/SMPD2-like"/>
</dbReference>
<dbReference type="PANTHER" id="PTHR16320:SF23">
    <property type="entry name" value="SPHINGOMYELINASE C 1"/>
    <property type="match status" value="1"/>
</dbReference>
<dbReference type="InterPro" id="IPR036691">
    <property type="entry name" value="Endo/exonu/phosph_ase_sf"/>
</dbReference>
<dbReference type="CDD" id="cd09078">
    <property type="entry name" value="nSMase"/>
    <property type="match status" value="1"/>
</dbReference>
<evidence type="ECO:0000313" key="5">
    <source>
        <dbReference type="EMBL" id="PJC93826.1"/>
    </source>
</evidence>
<dbReference type="GO" id="GO:0005576">
    <property type="term" value="C:extracellular region"/>
    <property type="evidence" value="ECO:0007669"/>
    <property type="project" value="InterPro"/>
</dbReference>
<dbReference type="PANTHER" id="PTHR16320">
    <property type="entry name" value="SPHINGOMYELINASE FAMILY MEMBER"/>
    <property type="match status" value="1"/>
</dbReference>
<feature type="domain" description="Endonuclease/exonuclease/phosphatase" evidence="4">
    <location>
        <begin position="177"/>
        <end position="429"/>
    </location>
</feature>
<comment type="caution">
    <text evidence="5">The sequence shown here is derived from an EMBL/GenBank/DDBJ whole genome shotgun (WGS) entry which is preliminary data.</text>
</comment>
<dbReference type="Gene3D" id="3.60.10.10">
    <property type="entry name" value="Endonuclease/exonuclease/phosphatase"/>
    <property type="match status" value="1"/>
</dbReference>
<dbReference type="RefSeq" id="WP_100859379.1">
    <property type="nucleotide sequence ID" value="NZ_PGCP01000010.1"/>
</dbReference>
<feature type="signal peptide" evidence="3">
    <location>
        <begin position="1"/>
        <end position="22"/>
    </location>
</feature>
<dbReference type="AlphaFoldDB" id="A0A2M8HB74"/>
<evidence type="ECO:0000313" key="6">
    <source>
        <dbReference type="Proteomes" id="UP000232060"/>
    </source>
</evidence>
<evidence type="ECO:0000256" key="2">
    <source>
        <dbReference type="ARBA" id="ARBA00022801"/>
    </source>
</evidence>
<dbReference type="Proteomes" id="UP000232060">
    <property type="component" value="Unassembled WGS sequence"/>
</dbReference>
<keyword evidence="5" id="KW-0255">Endonuclease</keyword>
<protein>
    <submittedName>
        <fullName evidence="5">Endonuclease</fullName>
    </submittedName>
</protein>
<organism evidence="5 6">
    <name type="scientific">Aeromonas lusitana</name>
    <dbReference type="NCBI Taxonomy" id="931529"/>
    <lineage>
        <taxon>Bacteria</taxon>
        <taxon>Pseudomonadati</taxon>
        <taxon>Pseudomonadota</taxon>
        <taxon>Gammaproteobacteria</taxon>
        <taxon>Aeromonadales</taxon>
        <taxon>Aeromonadaceae</taxon>
        <taxon>Aeromonas</taxon>
    </lineage>
</organism>
<feature type="chain" id="PRO_5014637320" evidence="3">
    <location>
        <begin position="23"/>
        <end position="438"/>
    </location>
</feature>
<dbReference type="Pfam" id="PF03372">
    <property type="entry name" value="Exo_endo_phos"/>
    <property type="match status" value="1"/>
</dbReference>
<evidence type="ECO:0000259" key="4">
    <source>
        <dbReference type="Pfam" id="PF03372"/>
    </source>
</evidence>
<keyword evidence="1 3" id="KW-0732">Signal</keyword>
<evidence type="ECO:0000256" key="3">
    <source>
        <dbReference type="SAM" id="SignalP"/>
    </source>
</evidence>
<dbReference type="SUPFAM" id="SSF56219">
    <property type="entry name" value="DNase I-like"/>
    <property type="match status" value="1"/>
</dbReference>